<proteinExistence type="predicted"/>
<evidence type="ECO:0000313" key="3">
    <source>
        <dbReference type="Proteomes" id="UP000656804"/>
    </source>
</evidence>
<gene>
    <name evidence="2" type="ORF">ISG29_04680</name>
</gene>
<reference evidence="2" key="1">
    <citation type="submission" date="2020-11" db="EMBL/GenBank/DDBJ databases">
        <title>Nocardioides sp. CBS4Y-1, whole genome shotgun sequence.</title>
        <authorList>
            <person name="Tuo L."/>
        </authorList>
    </citation>
    <scope>NUCLEOTIDE SEQUENCE</scope>
    <source>
        <strain evidence="2">CBS4Y-1</strain>
    </source>
</reference>
<accession>A0A930YBZ6</accession>
<keyword evidence="3" id="KW-1185">Reference proteome</keyword>
<evidence type="ECO:0000256" key="1">
    <source>
        <dbReference type="SAM" id="MobiDB-lite"/>
    </source>
</evidence>
<dbReference type="Pfam" id="PF12502">
    <property type="entry name" value="DUF3710"/>
    <property type="match status" value="1"/>
</dbReference>
<dbReference type="InterPro" id="IPR022183">
    <property type="entry name" value="DUF3710"/>
</dbReference>
<name>A0A930YBZ6_9ACTN</name>
<organism evidence="2 3">
    <name type="scientific">Nocardioides acrostichi</name>
    <dbReference type="NCBI Taxonomy" id="2784339"/>
    <lineage>
        <taxon>Bacteria</taxon>
        <taxon>Bacillati</taxon>
        <taxon>Actinomycetota</taxon>
        <taxon>Actinomycetes</taxon>
        <taxon>Propionibacteriales</taxon>
        <taxon>Nocardioidaceae</taxon>
        <taxon>Nocardioides</taxon>
    </lineage>
</organism>
<sequence>MKFRRKSASPTDAAAEEVESAQAPGLTDGPFDIDDAPALPEGGQRVDLGSLLITPAQGIELRIQVDDSTGEVQAVILAGPDGALELRAFAAPRGGDLWSEVRPQIAADMAQRGGTATEAEGRFGTELECQVTRQLPDGTTGAQASRIVGVNGPRWLLRATFIGAPAQGGDAVEGWENLLGAVVVSRGTGAMPVGEALPVILPDGARPVS</sequence>
<dbReference type="AlphaFoldDB" id="A0A930YBZ6"/>
<dbReference type="Proteomes" id="UP000656804">
    <property type="component" value="Unassembled WGS sequence"/>
</dbReference>
<feature type="region of interest" description="Disordered" evidence="1">
    <location>
        <begin position="1"/>
        <end position="40"/>
    </location>
</feature>
<protein>
    <submittedName>
        <fullName evidence="2">DUF3710 domain-containing protein</fullName>
    </submittedName>
</protein>
<comment type="caution">
    <text evidence="2">The sequence shown here is derived from an EMBL/GenBank/DDBJ whole genome shotgun (WGS) entry which is preliminary data.</text>
</comment>
<dbReference type="EMBL" id="JADIVZ010000001">
    <property type="protein sequence ID" value="MBF4160974.1"/>
    <property type="molecule type" value="Genomic_DNA"/>
</dbReference>
<dbReference type="RefSeq" id="WP_194502137.1">
    <property type="nucleotide sequence ID" value="NZ_JADIVZ010000001.1"/>
</dbReference>
<evidence type="ECO:0000313" key="2">
    <source>
        <dbReference type="EMBL" id="MBF4160974.1"/>
    </source>
</evidence>